<feature type="compositionally biased region" description="Low complexity" evidence="1">
    <location>
        <begin position="727"/>
        <end position="742"/>
    </location>
</feature>
<feature type="region of interest" description="Disordered" evidence="1">
    <location>
        <begin position="806"/>
        <end position="831"/>
    </location>
</feature>
<feature type="compositionally biased region" description="Basic residues" evidence="1">
    <location>
        <begin position="90"/>
        <end position="101"/>
    </location>
</feature>
<dbReference type="STRING" id="27342.A0A0H2R845"/>
<name>A0A0H2R845_9AGAM</name>
<feature type="compositionally biased region" description="Low complexity" evidence="1">
    <location>
        <begin position="682"/>
        <end position="697"/>
    </location>
</feature>
<feature type="compositionally biased region" description="Polar residues" evidence="1">
    <location>
        <begin position="322"/>
        <end position="340"/>
    </location>
</feature>
<dbReference type="OrthoDB" id="8062037at2759"/>
<feature type="compositionally biased region" description="Low complexity" evidence="1">
    <location>
        <begin position="341"/>
        <end position="350"/>
    </location>
</feature>
<accession>A0A0H2R845</accession>
<feature type="compositionally biased region" description="Polar residues" evidence="1">
    <location>
        <begin position="204"/>
        <end position="232"/>
    </location>
</feature>
<evidence type="ECO:0000313" key="2">
    <source>
        <dbReference type="EMBL" id="KLO05688.1"/>
    </source>
</evidence>
<feature type="compositionally biased region" description="Low complexity" evidence="1">
    <location>
        <begin position="815"/>
        <end position="825"/>
    </location>
</feature>
<keyword evidence="3" id="KW-1185">Reference proteome</keyword>
<evidence type="ECO:0000313" key="3">
    <source>
        <dbReference type="Proteomes" id="UP000053477"/>
    </source>
</evidence>
<feature type="region of interest" description="Disordered" evidence="1">
    <location>
        <begin position="1"/>
        <end position="367"/>
    </location>
</feature>
<feature type="compositionally biased region" description="Low complexity" evidence="1">
    <location>
        <begin position="255"/>
        <end position="304"/>
    </location>
</feature>
<dbReference type="EMBL" id="KQ086277">
    <property type="protein sequence ID" value="KLO05688.1"/>
    <property type="molecule type" value="Genomic_DNA"/>
</dbReference>
<feature type="region of interest" description="Disordered" evidence="1">
    <location>
        <begin position="636"/>
        <end position="655"/>
    </location>
</feature>
<dbReference type="InParanoid" id="A0A0H2R845"/>
<feature type="compositionally biased region" description="Polar residues" evidence="1">
    <location>
        <begin position="351"/>
        <end position="367"/>
    </location>
</feature>
<organism evidence="2 3">
    <name type="scientific">Schizopora paradoxa</name>
    <dbReference type="NCBI Taxonomy" id="27342"/>
    <lineage>
        <taxon>Eukaryota</taxon>
        <taxon>Fungi</taxon>
        <taxon>Dikarya</taxon>
        <taxon>Basidiomycota</taxon>
        <taxon>Agaricomycotina</taxon>
        <taxon>Agaricomycetes</taxon>
        <taxon>Hymenochaetales</taxon>
        <taxon>Schizoporaceae</taxon>
        <taxon>Schizopora</taxon>
    </lineage>
</organism>
<feature type="compositionally biased region" description="Low complexity" evidence="1">
    <location>
        <begin position="754"/>
        <end position="769"/>
    </location>
</feature>
<feature type="compositionally biased region" description="Polar residues" evidence="1">
    <location>
        <begin position="26"/>
        <end position="49"/>
    </location>
</feature>
<feature type="compositionally biased region" description="Low complexity" evidence="1">
    <location>
        <begin position="163"/>
        <end position="180"/>
    </location>
</feature>
<feature type="compositionally biased region" description="Low complexity" evidence="1">
    <location>
        <begin position="636"/>
        <end position="648"/>
    </location>
</feature>
<dbReference type="AlphaFoldDB" id="A0A0H2R845"/>
<feature type="region of interest" description="Disordered" evidence="1">
    <location>
        <begin position="394"/>
        <end position="416"/>
    </location>
</feature>
<feature type="region of interest" description="Disordered" evidence="1">
    <location>
        <begin position="678"/>
        <end position="703"/>
    </location>
</feature>
<sequence length="899" mass="93903">MGQQQSTRNGRRNTDNNRTRAGDAAQRTTAASSQLSAGPSANNNTQTSPVAEEARVKSRSISQTFRRSVIGLVKPSTSHSEEEDGARQQQQKKWRRSRRWSKAPLSGLHGELSETAGNGVARNEATEASGSAQIDENQPSLATSSVNPPSLTTDKPNVEEQGSSSRMPPVNSSSNASNSSTEPAQTTTLGDVVAQADPEAPAVTPQSTSPSEPNPPRAQSQAIPSLTPTSQFPPAGTLVVVQGVVHTSDTDRSSRPPSQSRPRSRTPVSARRSNLLSGLLRRGNSTASLSSPSSRDSVVDSASTHSAQGTRTPSEIIGAGESTASSDNVTSASDAGTPNTSSSVHVESSSAAQPPSGTPDSLDSQRNQLSSNSLDVLGALLSVATAATAASLLSAPTSRPPPVEAEPSLTPTADTQSPIPALARALANANPAAAAALLQNDMDQERNRVRNLWDNLRQRLVNGRGRNQPPQVPIPVGGPAPARPGGEHAIPDALFSELARAFNLNHPHDEMQADEPFEEQLQRVESGEPLPEEETRPEEAPPGSFERFLIDLQVDLRTALSRGDGESEASTAASREGSATPAIVVDAPPPDSELVTPQTQSDPPTDGLVTQPEVPSSSVLDISSNGQRDATVTVNAEETNSASAAPSSESERADSNDVNALNEIIGEANPVSASLLTPPQPTTAQAGAIGQGATAGIERTNAQRSSISWWRTYRFPPMTLSSRPPNAASTTTTQPASTLGATAVPVPPTTQQESATPSADASAPSTTASEQAHEHLVVPVIVVGLQSINGSRTRSNAALRNANLVPSQAPSQGNTDAPPATPTAAQQEGWRSRAARAFGGIGRRSASADPLEPRRETAADNGSRTFFIYVFGGYYPPNHHMVTGSGNLDSFEALCWRNY</sequence>
<feature type="compositionally biased region" description="Basic and acidic residues" evidence="1">
    <location>
        <begin position="12"/>
        <end position="21"/>
    </location>
</feature>
<feature type="region of interest" description="Disordered" evidence="1">
    <location>
        <begin position="718"/>
        <end position="771"/>
    </location>
</feature>
<protein>
    <submittedName>
        <fullName evidence="2">Uncharacterized protein</fullName>
    </submittedName>
</protein>
<reference evidence="2 3" key="1">
    <citation type="submission" date="2015-04" db="EMBL/GenBank/DDBJ databases">
        <title>Complete genome sequence of Schizopora paradoxa KUC8140, a cosmopolitan wood degrader in East Asia.</title>
        <authorList>
            <consortium name="DOE Joint Genome Institute"/>
            <person name="Min B."/>
            <person name="Park H."/>
            <person name="Jang Y."/>
            <person name="Kim J.-J."/>
            <person name="Kim K.H."/>
            <person name="Pangilinan J."/>
            <person name="Lipzen A."/>
            <person name="Riley R."/>
            <person name="Grigoriev I.V."/>
            <person name="Spatafora J.W."/>
            <person name="Choi I.-G."/>
        </authorList>
    </citation>
    <scope>NUCLEOTIDE SEQUENCE [LARGE SCALE GENOMIC DNA]</scope>
    <source>
        <strain evidence="2 3">KUC8140</strain>
    </source>
</reference>
<gene>
    <name evidence="2" type="ORF">SCHPADRAFT_716452</name>
</gene>
<feature type="region of interest" description="Disordered" evidence="1">
    <location>
        <begin position="560"/>
        <end position="627"/>
    </location>
</feature>
<proteinExistence type="predicted"/>
<feature type="region of interest" description="Disordered" evidence="1">
    <location>
        <begin position="518"/>
        <end position="545"/>
    </location>
</feature>
<dbReference type="Proteomes" id="UP000053477">
    <property type="component" value="Unassembled WGS sequence"/>
</dbReference>
<evidence type="ECO:0000256" key="1">
    <source>
        <dbReference type="SAM" id="MobiDB-lite"/>
    </source>
</evidence>
<feature type="compositionally biased region" description="Polar residues" evidence="1">
    <location>
        <begin position="126"/>
        <end position="155"/>
    </location>
</feature>
<feature type="compositionally biased region" description="Polar residues" evidence="1">
    <location>
        <begin position="613"/>
        <end position="627"/>
    </location>
</feature>